<reference evidence="2" key="1">
    <citation type="submission" date="2017-05" db="EMBL/GenBank/DDBJ databases">
        <authorList>
            <person name="Imhoff J.F."/>
            <person name="Rahn T."/>
            <person name="Kuenzel S."/>
            <person name="Neulinger S.C."/>
        </authorList>
    </citation>
    <scope>NUCLEOTIDE SEQUENCE</scope>
    <source>
        <strain evidence="2">DSM 4395</strain>
    </source>
</reference>
<accession>A0AAJ0XF87</accession>
<feature type="coiled-coil region" evidence="1">
    <location>
        <begin position="62"/>
        <end position="118"/>
    </location>
</feature>
<dbReference type="Proteomes" id="UP001296967">
    <property type="component" value="Unassembled WGS sequence"/>
</dbReference>
<comment type="caution">
    <text evidence="2">The sequence shown here is derived from an EMBL/GenBank/DDBJ whole genome shotgun (WGS) entry which is preliminary data.</text>
</comment>
<keyword evidence="1" id="KW-0175">Coiled coil</keyword>
<proteinExistence type="predicted"/>
<dbReference type="PANTHER" id="PTHR34314:SF6">
    <property type="entry name" value="DUF3782 DOMAIN-CONTAINING PROTEIN"/>
    <property type="match status" value="1"/>
</dbReference>
<evidence type="ECO:0000313" key="3">
    <source>
        <dbReference type="Proteomes" id="UP001296967"/>
    </source>
</evidence>
<dbReference type="PANTHER" id="PTHR34314">
    <property type="entry name" value="CRENARCHAEAL PROTEIN, PUTATIVE-RELATED"/>
    <property type="match status" value="1"/>
</dbReference>
<dbReference type="Pfam" id="PF12644">
    <property type="entry name" value="DUF3782"/>
    <property type="match status" value="1"/>
</dbReference>
<gene>
    <name evidence="2" type="ORF">CCR82_02420</name>
</gene>
<evidence type="ECO:0000256" key="1">
    <source>
        <dbReference type="SAM" id="Coils"/>
    </source>
</evidence>
<dbReference type="AlphaFoldDB" id="A0AAJ0XF87"/>
<evidence type="ECO:0000313" key="2">
    <source>
        <dbReference type="EMBL" id="MBK5929417.1"/>
    </source>
</evidence>
<evidence type="ECO:0008006" key="4">
    <source>
        <dbReference type="Google" id="ProtNLM"/>
    </source>
</evidence>
<keyword evidence="3" id="KW-1185">Reference proteome</keyword>
<organism evidence="2 3">
    <name type="scientific">Halochromatium salexigens</name>
    <name type="common">Chromatium salexigens</name>
    <dbReference type="NCBI Taxonomy" id="49447"/>
    <lineage>
        <taxon>Bacteria</taxon>
        <taxon>Pseudomonadati</taxon>
        <taxon>Pseudomonadota</taxon>
        <taxon>Gammaproteobacteria</taxon>
        <taxon>Chromatiales</taxon>
        <taxon>Chromatiaceae</taxon>
        <taxon>Halochromatium</taxon>
    </lineage>
</organism>
<reference evidence="2" key="2">
    <citation type="journal article" date="2020" name="Microorganisms">
        <title>Osmotic Adaptation and Compatible Solute Biosynthesis of Phototrophic Bacteria as Revealed from Genome Analyses.</title>
        <authorList>
            <person name="Imhoff J.F."/>
            <person name="Rahn T."/>
            <person name="Kunzel S."/>
            <person name="Keller A."/>
            <person name="Neulinger S.C."/>
        </authorList>
    </citation>
    <scope>NUCLEOTIDE SEQUENCE</scope>
    <source>
        <strain evidence="2">DSM 4395</strain>
    </source>
</reference>
<dbReference type="Pfam" id="PF07788">
    <property type="entry name" value="PDDEXK_10"/>
    <property type="match status" value="1"/>
</dbReference>
<dbReference type="InterPro" id="IPR024271">
    <property type="entry name" value="DUF3782"/>
</dbReference>
<dbReference type="EMBL" id="NHSF01000015">
    <property type="protein sequence ID" value="MBK5929417.1"/>
    <property type="molecule type" value="Genomic_DNA"/>
</dbReference>
<sequence>MTTLESIKETVKRELPAWLESDPSFREAILSLTANLYSRRDETNAWFHQTLEEMRRERERQDALWKKNDERLERERQEAERKWEANQAELQALREEQNRKWEANQAELQALREEQNRKWEEQNRKWEVNQAELKGLHEESLALGKRIDRGIGALGARWGLRSEQAFRDALAGILEKTFGVEVLNVSEYDDNGEVFGRPDQVEIDVLIKNGLLILCELKSSIDKAGMYIFERKARFYERRHERQANRLIVISPMIDSRAQDVARRLGIETYGAPEDVSTN</sequence>
<protein>
    <recommendedName>
        <fullName evidence="4">DUF3782 domain-containing protein</fullName>
    </recommendedName>
</protein>
<dbReference type="RefSeq" id="WP_201243774.1">
    <property type="nucleotide sequence ID" value="NZ_NHSF01000015.1"/>
</dbReference>
<dbReference type="InterPro" id="IPR012431">
    <property type="entry name" value="PDDEXK_10"/>
</dbReference>
<name>A0AAJ0XF87_HALSE</name>